<evidence type="ECO:0000313" key="1">
    <source>
        <dbReference type="EMBL" id="RPB03554.1"/>
    </source>
</evidence>
<feature type="non-terminal residue" evidence="1">
    <location>
        <position position="1"/>
    </location>
</feature>
<dbReference type="STRING" id="1336337.A0A3N4JYW5"/>
<name>A0A3N4JYW5_9PEZI</name>
<keyword evidence="2" id="KW-1185">Reference proteome</keyword>
<gene>
    <name evidence="1" type="ORF">L873DRAFT_1625154</name>
</gene>
<evidence type="ECO:0000313" key="2">
    <source>
        <dbReference type="Proteomes" id="UP000276215"/>
    </source>
</evidence>
<reference evidence="1 2" key="1">
    <citation type="journal article" date="2018" name="Nat. Ecol. Evol.">
        <title>Pezizomycetes genomes reveal the molecular basis of ectomycorrhizal truffle lifestyle.</title>
        <authorList>
            <person name="Murat C."/>
            <person name="Payen T."/>
            <person name="Noel B."/>
            <person name="Kuo A."/>
            <person name="Morin E."/>
            <person name="Chen J."/>
            <person name="Kohler A."/>
            <person name="Krizsan K."/>
            <person name="Balestrini R."/>
            <person name="Da Silva C."/>
            <person name="Montanini B."/>
            <person name="Hainaut M."/>
            <person name="Levati E."/>
            <person name="Barry K.W."/>
            <person name="Belfiori B."/>
            <person name="Cichocki N."/>
            <person name="Clum A."/>
            <person name="Dockter R.B."/>
            <person name="Fauchery L."/>
            <person name="Guy J."/>
            <person name="Iotti M."/>
            <person name="Le Tacon F."/>
            <person name="Lindquist E.A."/>
            <person name="Lipzen A."/>
            <person name="Malagnac F."/>
            <person name="Mello A."/>
            <person name="Molinier V."/>
            <person name="Miyauchi S."/>
            <person name="Poulain J."/>
            <person name="Riccioni C."/>
            <person name="Rubini A."/>
            <person name="Sitrit Y."/>
            <person name="Splivallo R."/>
            <person name="Traeger S."/>
            <person name="Wang M."/>
            <person name="Zifcakova L."/>
            <person name="Wipf D."/>
            <person name="Zambonelli A."/>
            <person name="Paolocci F."/>
            <person name="Nowrousian M."/>
            <person name="Ottonello S."/>
            <person name="Baldrian P."/>
            <person name="Spatafora J.W."/>
            <person name="Henrissat B."/>
            <person name="Nagy L.G."/>
            <person name="Aury J.M."/>
            <person name="Wincker P."/>
            <person name="Grigoriev I.V."/>
            <person name="Bonfante P."/>
            <person name="Martin F.M."/>
        </authorList>
    </citation>
    <scope>NUCLEOTIDE SEQUENCE [LARGE SCALE GENOMIC DNA]</scope>
    <source>
        <strain evidence="1 2">120613-1</strain>
    </source>
</reference>
<evidence type="ECO:0008006" key="3">
    <source>
        <dbReference type="Google" id="ProtNLM"/>
    </source>
</evidence>
<accession>A0A3N4JYW5</accession>
<organism evidence="1 2">
    <name type="scientific">Choiromyces venosus 120613-1</name>
    <dbReference type="NCBI Taxonomy" id="1336337"/>
    <lineage>
        <taxon>Eukaryota</taxon>
        <taxon>Fungi</taxon>
        <taxon>Dikarya</taxon>
        <taxon>Ascomycota</taxon>
        <taxon>Pezizomycotina</taxon>
        <taxon>Pezizomycetes</taxon>
        <taxon>Pezizales</taxon>
        <taxon>Tuberaceae</taxon>
        <taxon>Choiromyces</taxon>
    </lineage>
</organism>
<sequence length="124" mass="14080">IFVSCTPEIQEYLSGLDEPADMWDRLREKLDTAASRAGQTMIARQFNQSKPEPNQPIQRYLSRLLQFRRRLAGTEQAISDEAFSLHLISTLPTTFNSSVDIVLYQPEGYTVENLMAKIVEAEAT</sequence>
<dbReference type="Proteomes" id="UP000276215">
    <property type="component" value="Unassembled WGS sequence"/>
</dbReference>
<dbReference type="EMBL" id="ML120362">
    <property type="protein sequence ID" value="RPB03554.1"/>
    <property type="molecule type" value="Genomic_DNA"/>
</dbReference>
<feature type="non-terminal residue" evidence="1">
    <location>
        <position position="124"/>
    </location>
</feature>
<proteinExistence type="predicted"/>
<dbReference type="OrthoDB" id="8063676at2759"/>
<protein>
    <recommendedName>
        <fullName evidence="3">Retrotransposon gag domain-containing protein</fullName>
    </recommendedName>
</protein>
<dbReference type="AlphaFoldDB" id="A0A3N4JYW5"/>
<dbReference type="Pfam" id="PF14223">
    <property type="entry name" value="Retrotran_gag_2"/>
    <property type="match status" value="1"/>
</dbReference>